<comment type="function">
    <text evidence="7">Degrades oligopeptides.</text>
</comment>
<evidence type="ECO:0000256" key="3">
    <source>
        <dbReference type="ARBA" id="ARBA00022490"/>
    </source>
</evidence>
<feature type="active site" description="Charge relay system" evidence="8">
    <location>
        <position position="1030"/>
    </location>
</feature>
<evidence type="ECO:0000256" key="4">
    <source>
        <dbReference type="ARBA" id="ARBA00022670"/>
    </source>
</evidence>
<dbReference type="SUPFAM" id="SSF52096">
    <property type="entry name" value="ClpP/crotonase"/>
    <property type="match status" value="1"/>
</dbReference>
<dbReference type="Proteomes" id="UP000295444">
    <property type="component" value="Unassembled WGS sequence"/>
</dbReference>
<feature type="region of interest" description="Disordered" evidence="10">
    <location>
        <begin position="507"/>
        <end position="564"/>
    </location>
</feature>
<dbReference type="InterPro" id="IPR005151">
    <property type="entry name" value="Tail-specific_protease"/>
</dbReference>
<feature type="active site" description="Nucleophile" evidence="8">
    <location>
        <position position="972"/>
    </location>
</feature>
<evidence type="ECO:0000256" key="8">
    <source>
        <dbReference type="PIRSR" id="PIRSR036421-1"/>
    </source>
</evidence>
<dbReference type="Pfam" id="PF14684">
    <property type="entry name" value="Tricorn_C1"/>
    <property type="match status" value="1"/>
</dbReference>
<dbReference type="Pfam" id="PF26550">
    <property type="entry name" value="Tricorn_2nd"/>
    <property type="match status" value="1"/>
</dbReference>
<dbReference type="OrthoDB" id="9758793at2"/>
<dbReference type="CDD" id="cd07562">
    <property type="entry name" value="Peptidase_S41_TRI"/>
    <property type="match status" value="1"/>
</dbReference>
<dbReference type="Gene3D" id="2.130.10.10">
    <property type="entry name" value="YVTN repeat-like/Quinoprotein amine dehydrogenase"/>
    <property type="match status" value="1"/>
</dbReference>
<evidence type="ECO:0000313" key="12">
    <source>
        <dbReference type="EMBL" id="TDQ04267.1"/>
    </source>
</evidence>
<keyword evidence="5 7" id="KW-0378">Hydrolase</keyword>
<dbReference type="InterPro" id="IPR029045">
    <property type="entry name" value="ClpP/crotonase-like_dom_sf"/>
</dbReference>
<dbReference type="SMART" id="SM00245">
    <property type="entry name" value="TSPc"/>
    <property type="match status" value="1"/>
</dbReference>
<evidence type="ECO:0000256" key="10">
    <source>
        <dbReference type="SAM" id="MobiDB-lite"/>
    </source>
</evidence>
<keyword evidence="13" id="KW-1185">Reference proteome</keyword>
<sequence>MTDAYLRYPDVHDGLITFVAEDDVWLAELDGGRAWRVSADHTPVRFPRFSPDGSQIAWTSTRDVEPEVHVAPVDGGPSRRLTYWGDVKTDVRGWTPDGEVVATTSTGQASTRRTWAHAVPLDGAPRQLPYGPVRGVAYGPGGAVLVETPHREPAEWKRYRGGTAGKFWLDRDGSGDFARILTDLDTNLTSPMWVGERIAFLSDHEGVGNLYSCLPDGSDLRTRSRHEFYARNAATDGTKVIYHCAGDLWLLDRLDAEPRKLDVRLGGPRTSRVPYPIDAADELGDLAPDHTGRASAIEVRGTVHWLTHRDGPVRVLAAEPGVRARLPRVLGDTGKAVWVTDAEGEDGLEVAPVDGSAVGEQPHRLATGQLGRVLELAAAPDGATVAVTTHDRRLVLVDVESGAVRELVRAEESDVSGPVFSPDSRWVAWSHPGPDPLRHIRIARIDEAEPVIADVTPLRFCDYAPAFTADGKHLVFLSARSFDPVYDTHVFDLSFLSGSRPYLVPLGEKTPSPFAPQRDGRPVSGDDDKDDKDDKGDKGDKDDKPEKPEGSEKSEKSDDAPPATEVDVELLAERVVPFPVPADNYTDLLAVSGGVVWQRQQVAGVLGEPDAPRPKPVLERYDFAKRHTDELLDGFEEVRVSGDGERLVVRQDGRVRVVPTAHKVGDDDSDDEVKVDLSRVRVTVHPPQEWRQAYDETGRLMRDHYWRADMNGVDWAGVLDRYRPLLDAVGSYDDLIDLLWEVQGELGTSHAYAFERDEDVESRRRLGLLGADLTRDDDGTWRVARVLPSETSDPRARSPLYAPGVAMRPGDAIVAVDARPVTDAGPAPLLVGAAGKPVELTVAPADGGERRRVVVVPLLDDVPLRYQAWVNERRAYVRSASGGRLGYLHVPDMQAPGWAQLHRDLRMETRCDGLIVDVRENGGGHLSQLVVEKLARKVIGWQLARDGYMVGTYPEDAPRGPVVAVTDQNAGSDGDIVTWAIRTMKIGPVVGERTWGGVIGIDMRYHLVDGTVVTQPRYASWLSGPGWGVENYGVDPDVEVVMRPQDYAAQADPQLDKAIELALAALEEQPAAVPPELPPPGVA</sequence>
<dbReference type="Pfam" id="PF03572">
    <property type="entry name" value="Peptidase_S41"/>
    <property type="match status" value="1"/>
</dbReference>
<evidence type="ECO:0000256" key="6">
    <source>
        <dbReference type="ARBA" id="ARBA00022825"/>
    </source>
</evidence>
<dbReference type="CDD" id="cd10828">
    <property type="entry name" value="cpPDZ_Tricorn-protease"/>
    <property type="match status" value="1"/>
</dbReference>
<dbReference type="PANTHER" id="PTHR43253">
    <property type="entry name" value="TRICORN PROTEASE HOMOLOG 2-RELATED"/>
    <property type="match status" value="1"/>
</dbReference>
<keyword evidence="4 7" id="KW-0645">Protease</keyword>
<dbReference type="InterPro" id="IPR036034">
    <property type="entry name" value="PDZ_sf"/>
</dbReference>
<evidence type="ECO:0000256" key="7">
    <source>
        <dbReference type="PIRNR" id="PIRNR036421"/>
    </source>
</evidence>
<evidence type="ECO:0000313" key="13">
    <source>
        <dbReference type="Proteomes" id="UP000295444"/>
    </source>
</evidence>
<feature type="active site" description="Charge relay system" evidence="8">
    <location>
        <position position="750"/>
    </location>
</feature>
<gene>
    <name evidence="12" type="ORF">EV186_101210</name>
</gene>
<proteinExistence type="inferred from homology"/>
<dbReference type="AlphaFoldDB" id="A0A4R6SK33"/>
<reference evidence="12 13" key="1">
    <citation type="submission" date="2019-03" db="EMBL/GenBank/DDBJ databases">
        <title>Genomic Encyclopedia of Type Strains, Phase IV (KMG-IV): sequencing the most valuable type-strain genomes for metagenomic binning, comparative biology and taxonomic classification.</title>
        <authorList>
            <person name="Goeker M."/>
        </authorList>
    </citation>
    <scope>NUCLEOTIDE SEQUENCE [LARGE SCALE GENOMIC DNA]</scope>
    <source>
        <strain evidence="12 13">DSM 45361</strain>
    </source>
</reference>
<protein>
    <recommendedName>
        <fullName evidence="7">Tricorn protease homolog</fullName>
        <ecNumber evidence="7">3.4.21.-</ecNumber>
    </recommendedName>
</protein>
<dbReference type="Gene3D" id="3.90.226.10">
    <property type="entry name" value="2-enoyl-CoA Hydratase, Chain A, domain 1"/>
    <property type="match status" value="1"/>
</dbReference>
<dbReference type="Gene3D" id="2.30.42.10">
    <property type="match status" value="1"/>
</dbReference>
<organism evidence="12 13">
    <name type="scientific">Labedaea rhizosphaerae</name>
    <dbReference type="NCBI Taxonomy" id="598644"/>
    <lineage>
        <taxon>Bacteria</taxon>
        <taxon>Bacillati</taxon>
        <taxon>Actinomycetota</taxon>
        <taxon>Actinomycetes</taxon>
        <taxon>Pseudonocardiales</taxon>
        <taxon>Pseudonocardiaceae</taxon>
        <taxon>Labedaea</taxon>
    </lineage>
</organism>
<dbReference type="Pfam" id="PF14685">
    <property type="entry name" value="PDZ_Tricorn"/>
    <property type="match status" value="1"/>
</dbReference>
<dbReference type="RefSeq" id="WP_133847198.1">
    <property type="nucleotide sequence ID" value="NZ_SNXZ01000001.1"/>
</dbReference>
<feature type="domain" description="Tail specific protease" evidence="11">
    <location>
        <begin position="835"/>
        <end position="1041"/>
    </location>
</feature>
<dbReference type="InterPro" id="IPR012393">
    <property type="entry name" value="Tricorn_protease"/>
</dbReference>
<dbReference type="PIRSF" id="PIRSF036421">
    <property type="entry name" value="Tricorn_protease"/>
    <property type="match status" value="1"/>
</dbReference>
<comment type="subcellular location">
    <subcellularLocation>
        <location evidence="1 7">Cytoplasm</location>
    </subcellularLocation>
</comment>
<feature type="site" description="Transition state stabilizer; via amide nitrogen" evidence="9">
    <location>
        <position position="973"/>
    </location>
</feature>
<dbReference type="SUPFAM" id="SSF69304">
    <property type="entry name" value="Tricorn protease N-terminal domain"/>
    <property type="match status" value="2"/>
</dbReference>
<dbReference type="Gene3D" id="3.30.750.44">
    <property type="match status" value="1"/>
</dbReference>
<evidence type="ECO:0000259" key="11">
    <source>
        <dbReference type="SMART" id="SM00245"/>
    </source>
</evidence>
<comment type="similarity">
    <text evidence="2 7">Belongs to the peptidase S41B family.</text>
</comment>
<dbReference type="SUPFAM" id="SSF50156">
    <property type="entry name" value="PDZ domain-like"/>
    <property type="match status" value="1"/>
</dbReference>
<evidence type="ECO:0000256" key="9">
    <source>
        <dbReference type="PIRSR" id="PIRSR036421-3"/>
    </source>
</evidence>
<evidence type="ECO:0000256" key="1">
    <source>
        <dbReference type="ARBA" id="ARBA00004496"/>
    </source>
</evidence>
<dbReference type="InterPro" id="IPR015943">
    <property type="entry name" value="WD40/YVTN_repeat-like_dom_sf"/>
</dbReference>
<accession>A0A4R6SK33</accession>
<dbReference type="InterPro" id="IPR028204">
    <property type="entry name" value="Tricorn_C1"/>
</dbReference>
<dbReference type="GO" id="GO:0008236">
    <property type="term" value="F:serine-type peptidase activity"/>
    <property type="evidence" value="ECO:0007669"/>
    <property type="project" value="UniProtKB-UniRule"/>
</dbReference>
<dbReference type="GO" id="GO:0005737">
    <property type="term" value="C:cytoplasm"/>
    <property type="evidence" value="ECO:0007669"/>
    <property type="project" value="UniProtKB-SubCell"/>
</dbReference>
<dbReference type="EMBL" id="SNXZ01000001">
    <property type="protein sequence ID" value="TDQ04267.1"/>
    <property type="molecule type" value="Genomic_DNA"/>
</dbReference>
<keyword evidence="3 7" id="KW-0963">Cytoplasm</keyword>
<dbReference type="InterPro" id="IPR029414">
    <property type="entry name" value="Tricorn_PDZ"/>
</dbReference>
<dbReference type="Pfam" id="PF26549">
    <property type="entry name" value="Tricorn_N"/>
    <property type="match status" value="1"/>
</dbReference>
<feature type="compositionally biased region" description="Basic and acidic residues" evidence="10">
    <location>
        <begin position="518"/>
        <end position="559"/>
    </location>
</feature>
<dbReference type="PANTHER" id="PTHR43253:SF1">
    <property type="entry name" value="TRICORN PROTEASE HOMOLOG 2-RELATED"/>
    <property type="match status" value="1"/>
</dbReference>
<evidence type="ECO:0000256" key="5">
    <source>
        <dbReference type="ARBA" id="ARBA00022801"/>
    </source>
</evidence>
<name>A0A4R6SK33_LABRH</name>
<evidence type="ECO:0000256" key="2">
    <source>
        <dbReference type="ARBA" id="ARBA00008524"/>
    </source>
</evidence>
<comment type="caution">
    <text evidence="12">The sequence shown here is derived from an EMBL/GenBank/DDBJ whole genome shotgun (WGS) entry which is preliminary data.</text>
</comment>
<dbReference type="EC" id="3.4.21.-" evidence="7"/>
<keyword evidence="6 7" id="KW-0720">Serine protease</keyword>
<dbReference type="Gene3D" id="2.120.10.60">
    <property type="entry name" value="Tricorn protease N-terminal domain"/>
    <property type="match status" value="1"/>
</dbReference>
<dbReference type="GO" id="GO:0006508">
    <property type="term" value="P:proteolysis"/>
    <property type="evidence" value="ECO:0007669"/>
    <property type="project" value="UniProtKB-UniRule"/>
</dbReference>